<evidence type="ECO:0000313" key="2">
    <source>
        <dbReference type="Proteomes" id="UP000011518"/>
    </source>
</evidence>
<gene>
    <name evidence="1" type="ORF">TREES_T100009651</name>
</gene>
<dbReference type="AlphaFoldDB" id="L9LCR1"/>
<protein>
    <submittedName>
        <fullName evidence="1">Uncharacterized protein</fullName>
    </submittedName>
</protein>
<sequence length="330" mass="37504">MENELAMATLWARCMENELAMATLWARCMENELAMATLWARCMENELAMATLWARCMENELAMATLWARCMENELAMATLWARCMENELTMATLWARCMENELAKATLWARCMENELAMATLRVRRECNDSSYTVTVPVRTKLLEIRHTRPFQVHCALRNSHTDVTKHRAVPPNANKKLPSEVLGKTDRQNQNPELTCLVKMNSPPSWPPHDPSRGQGFSLWLCSLKAVDGLKCEHWPQPRGMKDGEVRWDGHGKRLPTFPVQELQVSPGNSDPLHTLFYIHRSSSGGGNKDLPQTHSIHKQLACSIFRICPKAVFRRSAKMGSRAQATA</sequence>
<reference evidence="2" key="1">
    <citation type="submission" date="2012-07" db="EMBL/GenBank/DDBJ databases">
        <title>Genome of the Chinese tree shrew, a rising model animal genetically related to primates.</title>
        <authorList>
            <person name="Zhang G."/>
            <person name="Fan Y."/>
            <person name="Yao Y."/>
            <person name="Huang Z."/>
        </authorList>
    </citation>
    <scope>NUCLEOTIDE SEQUENCE [LARGE SCALE GENOMIC DNA]</scope>
</reference>
<dbReference type="InParanoid" id="L9LCR1"/>
<dbReference type="Proteomes" id="UP000011518">
    <property type="component" value="Unassembled WGS sequence"/>
</dbReference>
<name>L9LCR1_TUPCH</name>
<dbReference type="EMBL" id="KB320407">
    <property type="protein sequence ID" value="ELW72474.1"/>
    <property type="molecule type" value="Genomic_DNA"/>
</dbReference>
<accession>L9LCR1</accession>
<organism evidence="1 2">
    <name type="scientific">Tupaia chinensis</name>
    <name type="common">Chinese tree shrew</name>
    <name type="synonym">Tupaia belangeri chinensis</name>
    <dbReference type="NCBI Taxonomy" id="246437"/>
    <lineage>
        <taxon>Eukaryota</taxon>
        <taxon>Metazoa</taxon>
        <taxon>Chordata</taxon>
        <taxon>Craniata</taxon>
        <taxon>Vertebrata</taxon>
        <taxon>Euteleostomi</taxon>
        <taxon>Mammalia</taxon>
        <taxon>Eutheria</taxon>
        <taxon>Euarchontoglires</taxon>
        <taxon>Scandentia</taxon>
        <taxon>Tupaiidae</taxon>
        <taxon>Tupaia</taxon>
    </lineage>
</organism>
<dbReference type="STRING" id="246437.L9LCR1"/>
<keyword evidence="2" id="KW-1185">Reference proteome</keyword>
<reference evidence="2" key="2">
    <citation type="journal article" date="2013" name="Nat. Commun.">
        <title>Genome of the Chinese tree shrew.</title>
        <authorList>
            <person name="Fan Y."/>
            <person name="Huang Z.Y."/>
            <person name="Cao C.C."/>
            <person name="Chen C.S."/>
            <person name="Chen Y.X."/>
            <person name="Fan D.D."/>
            <person name="He J."/>
            <person name="Hou H.L."/>
            <person name="Hu L."/>
            <person name="Hu X.T."/>
            <person name="Jiang X.T."/>
            <person name="Lai R."/>
            <person name="Lang Y.S."/>
            <person name="Liang B."/>
            <person name="Liao S.G."/>
            <person name="Mu D."/>
            <person name="Ma Y.Y."/>
            <person name="Niu Y.Y."/>
            <person name="Sun X.Q."/>
            <person name="Xia J.Q."/>
            <person name="Xiao J."/>
            <person name="Xiong Z.Q."/>
            <person name="Xu L."/>
            <person name="Yang L."/>
            <person name="Zhang Y."/>
            <person name="Zhao W."/>
            <person name="Zhao X.D."/>
            <person name="Zheng Y.T."/>
            <person name="Zhou J.M."/>
            <person name="Zhu Y.B."/>
            <person name="Zhang G.J."/>
            <person name="Wang J."/>
            <person name="Yao Y.G."/>
        </authorList>
    </citation>
    <scope>NUCLEOTIDE SEQUENCE [LARGE SCALE GENOMIC DNA]</scope>
</reference>
<evidence type="ECO:0000313" key="1">
    <source>
        <dbReference type="EMBL" id="ELW72474.1"/>
    </source>
</evidence>
<proteinExistence type="predicted"/>